<feature type="compositionally biased region" description="Low complexity" evidence="2">
    <location>
        <begin position="461"/>
        <end position="492"/>
    </location>
</feature>
<evidence type="ECO:0000313" key="4">
    <source>
        <dbReference type="EMBL" id="CAD9079265.1"/>
    </source>
</evidence>
<dbReference type="PANTHER" id="PTHR32343:SF10">
    <property type="entry name" value="RNA-BINDING REGION RNP-1 DOMAIN-CONTAINING PROTEIN"/>
    <property type="match status" value="1"/>
</dbReference>
<gene>
    <name evidence="4" type="ORF">PCOS0759_LOCUS2497</name>
</gene>
<dbReference type="InterPro" id="IPR035979">
    <property type="entry name" value="RBD_domain_sf"/>
</dbReference>
<feature type="region of interest" description="Disordered" evidence="2">
    <location>
        <begin position="125"/>
        <end position="148"/>
    </location>
</feature>
<keyword evidence="1" id="KW-0694">RNA-binding</keyword>
<feature type="region of interest" description="Disordered" evidence="2">
    <location>
        <begin position="1"/>
        <end position="37"/>
    </location>
</feature>
<dbReference type="GO" id="GO:0003723">
    <property type="term" value="F:RNA binding"/>
    <property type="evidence" value="ECO:0007669"/>
    <property type="project" value="UniProtKB-UniRule"/>
</dbReference>
<dbReference type="InterPro" id="IPR000504">
    <property type="entry name" value="RRM_dom"/>
</dbReference>
<evidence type="ECO:0000259" key="3">
    <source>
        <dbReference type="PROSITE" id="PS50102"/>
    </source>
</evidence>
<dbReference type="SUPFAM" id="SSF54928">
    <property type="entry name" value="RNA-binding domain, RBD"/>
    <property type="match status" value="2"/>
</dbReference>
<dbReference type="AlphaFoldDB" id="A0A7S1KMW2"/>
<dbReference type="InterPro" id="IPR012677">
    <property type="entry name" value="Nucleotide-bd_a/b_plait_sf"/>
</dbReference>
<dbReference type="SMART" id="SM00360">
    <property type="entry name" value="RRM"/>
    <property type="match status" value="2"/>
</dbReference>
<evidence type="ECO:0000256" key="2">
    <source>
        <dbReference type="SAM" id="MobiDB-lite"/>
    </source>
</evidence>
<feature type="compositionally biased region" description="Pro residues" evidence="2">
    <location>
        <begin position="1"/>
        <end position="24"/>
    </location>
</feature>
<dbReference type="Pfam" id="PF00076">
    <property type="entry name" value="RRM_1"/>
    <property type="match status" value="1"/>
</dbReference>
<protein>
    <recommendedName>
        <fullName evidence="3">RRM domain-containing protein</fullName>
    </recommendedName>
</protein>
<feature type="region of interest" description="Disordered" evidence="2">
    <location>
        <begin position="425"/>
        <end position="651"/>
    </location>
</feature>
<dbReference type="PANTHER" id="PTHR32343">
    <property type="entry name" value="SERINE/ARGININE-RICH SPLICING FACTOR"/>
    <property type="match status" value="1"/>
</dbReference>
<feature type="domain" description="RRM" evidence="3">
    <location>
        <begin position="315"/>
        <end position="391"/>
    </location>
</feature>
<reference evidence="4" key="1">
    <citation type="submission" date="2021-01" db="EMBL/GenBank/DDBJ databases">
        <authorList>
            <person name="Corre E."/>
            <person name="Pelletier E."/>
            <person name="Niang G."/>
            <person name="Scheremetjew M."/>
            <person name="Finn R."/>
            <person name="Kale V."/>
            <person name="Holt S."/>
            <person name="Cochrane G."/>
            <person name="Meng A."/>
            <person name="Brown T."/>
            <person name="Cohen L."/>
        </authorList>
    </citation>
    <scope>NUCLEOTIDE SEQUENCE</scope>
    <source>
        <strain evidence="4">WS</strain>
    </source>
</reference>
<dbReference type="PROSITE" id="PS50102">
    <property type="entry name" value="RRM"/>
    <property type="match status" value="1"/>
</dbReference>
<feature type="compositionally biased region" description="Basic and acidic residues" evidence="2">
    <location>
        <begin position="584"/>
        <end position="608"/>
    </location>
</feature>
<feature type="compositionally biased region" description="Polar residues" evidence="2">
    <location>
        <begin position="438"/>
        <end position="448"/>
    </location>
</feature>
<accession>A0A7S1KMW2</accession>
<dbReference type="Gene3D" id="3.30.70.330">
    <property type="match status" value="2"/>
</dbReference>
<feature type="compositionally biased region" description="Low complexity" evidence="2">
    <location>
        <begin position="510"/>
        <end position="528"/>
    </location>
</feature>
<name>A0A7S1KMW2_9EUKA</name>
<proteinExistence type="predicted"/>
<sequence length="651" mass="72138">MSFPPPHHPQYPPPHQYPFPPPHPQQFNHHHHHLSQQQFHYNVSNPHAHHAYYHAPHFPPAGGYHVTPQNAFQLAANPLHAAPSHLHAPVAIPTNVDDTNNPNIPWNRKFCPSPPDLAKIDQQIDNSSNETGSKEKHDSSASSAPSSQHKKIVIVSNISPKLSIHHIKTFFSFCGKIERIGLGEGNYIGLSILNATESFGTDMHLNESKLEIKYFTEHAANTASLLDQTQLLGSYIRIRKKSERKLYPLLENEWDEYLHEQQGVEGSVSPATDAAIDWEPIDVDAFCKLIRAHAKLLREGRFDSYANSTHDSLERSLYVGNINSHTTETEFVGIMSACGPIVNFQLAGDTQHTTRFGFVEYMHKEDQQLALQIMNGVALFGLLLKVSTCNKAIGGHASISSEENSRLSQAQSKLQQKLKTHLIARGELVQDGDKSPDQGRQLSPQRTLSPEPVLRGNPQHESSSSSTSAMTTATTRRTSRSPSRGRGLSESLPGRRKMTVSSRSPPPRNPSRSRPGSRPPMSGGRSDPVGGHPPASRGGQSPAPHRSGPLASRRGPPEHYRNRGPPPPHRDGGRISRRGSPPPHQERPYERGVRRSPPRRESNYRDRGGPPPDRGMAPAGNKRPREDSLFSGRPSKRRRSPSSDRGRESRG</sequence>
<evidence type="ECO:0000256" key="1">
    <source>
        <dbReference type="PROSITE-ProRule" id="PRU00176"/>
    </source>
</evidence>
<feature type="compositionally biased region" description="Basic and acidic residues" evidence="2">
    <location>
        <begin position="641"/>
        <end position="651"/>
    </location>
</feature>
<dbReference type="EMBL" id="HBGD01003024">
    <property type="protein sequence ID" value="CAD9079265.1"/>
    <property type="molecule type" value="Transcribed_RNA"/>
</dbReference>
<organism evidence="4">
    <name type="scientific">Percolomonas cosmopolitus</name>
    <dbReference type="NCBI Taxonomy" id="63605"/>
    <lineage>
        <taxon>Eukaryota</taxon>
        <taxon>Discoba</taxon>
        <taxon>Heterolobosea</taxon>
        <taxon>Tetramitia</taxon>
        <taxon>Eutetramitia</taxon>
        <taxon>Percolomonadidae</taxon>
        <taxon>Percolomonas</taxon>
    </lineage>
</organism>